<accession>A0AAW1QL99</accession>
<dbReference type="Proteomes" id="UP001445335">
    <property type="component" value="Unassembled WGS sequence"/>
</dbReference>
<dbReference type="GO" id="GO:0016717">
    <property type="term" value="F:oxidoreductase activity, acting on paired donors, with oxidation of a pair of donors resulting in the reduction of molecular oxygen to two molecules of water"/>
    <property type="evidence" value="ECO:0007669"/>
    <property type="project" value="TreeGrafter"/>
</dbReference>
<evidence type="ECO:0000313" key="5">
    <source>
        <dbReference type="Proteomes" id="UP001445335"/>
    </source>
</evidence>
<keyword evidence="2" id="KW-1133">Transmembrane helix</keyword>
<dbReference type="PANTHER" id="PTHR19353:SF19">
    <property type="entry name" value="DELTA(5) FATTY ACID DESATURASE C-RELATED"/>
    <property type="match status" value="1"/>
</dbReference>
<evidence type="ECO:0000256" key="2">
    <source>
        <dbReference type="SAM" id="Phobius"/>
    </source>
</evidence>
<dbReference type="GO" id="GO:0008610">
    <property type="term" value="P:lipid biosynthetic process"/>
    <property type="evidence" value="ECO:0007669"/>
    <property type="project" value="UniProtKB-ARBA"/>
</dbReference>
<feature type="transmembrane region" description="Helical" evidence="2">
    <location>
        <begin position="77"/>
        <end position="99"/>
    </location>
</feature>
<dbReference type="InterPro" id="IPR012171">
    <property type="entry name" value="Fatty_acid_desaturase"/>
</dbReference>
<keyword evidence="1" id="KW-0560">Oxidoreductase</keyword>
<organism evidence="4 5">
    <name type="scientific">Elliptochloris bilobata</name>
    <dbReference type="NCBI Taxonomy" id="381761"/>
    <lineage>
        <taxon>Eukaryota</taxon>
        <taxon>Viridiplantae</taxon>
        <taxon>Chlorophyta</taxon>
        <taxon>core chlorophytes</taxon>
        <taxon>Trebouxiophyceae</taxon>
        <taxon>Trebouxiophyceae incertae sedis</taxon>
        <taxon>Elliptochloris clade</taxon>
        <taxon>Elliptochloris</taxon>
    </lineage>
</organism>
<protein>
    <recommendedName>
        <fullName evidence="3">Fatty acid desaturase domain-containing protein</fullName>
    </recommendedName>
</protein>
<keyword evidence="2" id="KW-0812">Transmembrane</keyword>
<gene>
    <name evidence="4" type="ORF">WJX81_000345</name>
</gene>
<dbReference type="AlphaFoldDB" id="A0AAW1QL99"/>
<feature type="transmembrane region" description="Helical" evidence="2">
    <location>
        <begin position="267"/>
        <end position="289"/>
    </location>
</feature>
<dbReference type="CDD" id="cd03506">
    <property type="entry name" value="Delta6-FADS-like"/>
    <property type="match status" value="1"/>
</dbReference>
<dbReference type="EMBL" id="JALJOU010000089">
    <property type="protein sequence ID" value="KAK9822222.1"/>
    <property type="molecule type" value="Genomic_DNA"/>
</dbReference>
<keyword evidence="5" id="KW-1185">Reference proteome</keyword>
<reference evidence="4 5" key="1">
    <citation type="journal article" date="2024" name="Nat. Commun.">
        <title>Phylogenomics reveals the evolutionary origins of lichenization in chlorophyte algae.</title>
        <authorList>
            <person name="Puginier C."/>
            <person name="Libourel C."/>
            <person name="Otte J."/>
            <person name="Skaloud P."/>
            <person name="Haon M."/>
            <person name="Grisel S."/>
            <person name="Petersen M."/>
            <person name="Berrin J.G."/>
            <person name="Delaux P.M."/>
            <person name="Dal Grande F."/>
            <person name="Keller J."/>
        </authorList>
    </citation>
    <scope>NUCLEOTIDE SEQUENCE [LARGE SCALE GENOMIC DNA]</scope>
    <source>
        <strain evidence="4 5">SAG 245.80</strain>
    </source>
</reference>
<proteinExistence type="predicted"/>
<sequence length="406" mass="43834">MIFVKAGGECTQLFDSYHPLSARRVLEKLCIGSLDARELVVTYNEDLEEGQFFAVLKKRVKKYFRGNQIDPRSSTSYYLKAALILATVALSYCGTFFAFQSFAASLASAVVLGIAMAEVGVSVMHDANHGAGGPGARGVLGATLDMVGASSFMWRQQHVVGHHAYTNLAGGDPDICSAADPDLRCIMPAQLPQPHHRFQHIYMGALYGVLAMKSVFLDDFASLAGGEIGPVRVARMTRAEAALFWAGKAAFFCAFVGAPVLASGHSWAALAALWLASEAAAGWLLALMFQVAHVTEGVKFVEADARGRVPHGWAEAQVLASADFAHGSWLWTHFSGGLNYQVVHHLFPNVCHTHYPAIAPIVLDTCREFGIPYIVFPTFWAALRAHFRHLKTMGAPAKVPSLATIG</sequence>
<feature type="transmembrane region" description="Helical" evidence="2">
    <location>
        <begin position="242"/>
        <end position="261"/>
    </location>
</feature>
<dbReference type="InterPro" id="IPR005804">
    <property type="entry name" value="FA_desaturase_dom"/>
</dbReference>
<comment type="caution">
    <text evidence="4">The sequence shown here is derived from an EMBL/GenBank/DDBJ whole genome shotgun (WGS) entry which is preliminary data.</text>
</comment>
<dbReference type="GO" id="GO:0016020">
    <property type="term" value="C:membrane"/>
    <property type="evidence" value="ECO:0007669"/>
    <property type="project" value="TreeGrafter"/>
</dbReference>
<name>A0AAW1QL99_9CHLO</name>
<feature type="domain" description="Fatty acid desaturase" evidence="3">
    <location>
        <begin position="106"/>
        <end position="375"/>
    </location>
</feature>
<dbReference type="Pfam" id="PF00487">
    <property type="entry name" value="FA_desaturase"/>
    <property type="match status" value="1"/>
</dbReference>
<evidence type="ECO:0000259" key="3">
    <source>
        <dbReference type="Pfam" id="PF00487"/>
    </source>
</evidence>
<evidence type="ECO:0000313" key="4">
    <source>
        <dbReference type="EMBL" id="KAK9822222.1"/>
    </source>
</evidence>
<dbReference type="PIRSF" id="PIRSF015921">
    <property type="entry name" value="FA_sphinglp_des"/>
    <property type="match status" value="1"/>
</dbReference>
<evidence type="ECO:0000256" key="1">
    <source>
        <dbReference type="ARBA" id="ARBA00023002"/>
    </source>
</evidence>
<feature type="transmembrane region" description="Helical" evidence="2">
    <location>
        <begin position="105"/>
        <end position="124"/>
    </location>
</feature>
<keyword evidence="2" id="KW-0472">Membrane</keyword>
<dbReference type="PANTHER" id="PTHR19353">
    <property type="entry name" value="FATTY ACID DESATURASE 2"/>
    <property type="match status" value="1"/>
</dbReference>